<sequence>MVFCFIFLFRFFVKTNTNTFSEKESPLEILKRRYANGELSTAEFEERKKILGDN</sequence>
<organism evidence="2">
    <name type="scientific">Flavobacterium sp. WC2416</name>
    <dbReference type="NCBI Taxonomy" id="3234141"/>
    <lineage>
        <taxon>Bacteria</taxon>
        <taxon>Pseudomonadati</taxon>
        <taxon>Bacteroidota</taxon>
        <taxon>Flavobacteriia</taxon>
        <taxon>Flavobacteriales</taxon>
        <taxon>Flavobacteriaceae</taxon>
        <taxon>Flavobacterium</taxon>
    </lineage>
</organism>
<accession>A0AB39WII7</accession>
<dbReference type="InterPro" id="IPR018649">
    <property type="entry name" value="SHOCT"/>
</dbReference>
<dbReference type="AlphaFoldDB" id="A0AB39WII7"/>
<proteinExistence type="predicted"/>
<name>A0AB39WII7_9FLAO</name>
<dbReference type="RefSeq" id="WP_369766269.1">
    <property type="nucleotide sequence ID" value="NZ_CP165626.1"/>
</dbReference>
<gene>
    <name evidence="2" type="ORF">AB3G39_08765</name>
</gene>
<dbReference type="EMBL" id="CP165626">
    <property type="protein sequence ID" value="XDV00394.1"/>
    <property type="molecule type" value="Genomic_DNA"/>
</dbReference>
<dbReference type="Pfam" id="PF09851">
    <property type="entry name" value="SHOCT"/>
    <property type="match status" value="1"/>
</dbReference>
<reference evidence="2" key="1">
    <citation type="submission" date="2024-07" db="EMBL/GenBank/DDBJ databases">
        <authorList>
            <person name="Biller S.J."/>
        </authorList>
    </citation>
    <scope>NUCLEOTIDE SEQUENCE</scope>
    <source>
        <strain evidence="2">WC2416</strain>
    </source>
</reference>
<feature type="domain" description="SHOCT" evidence="1">
    <location>
        <begin position="26"/>
        <end position="51"/>
    </location>
</feature>
<protein>
    <submittedName>
        <fullName evidence="2">SHOCT domain-containing protein</fullName>
    </submittedName>
</protein>
<evidence type="ECO:0000259" key="1">
    <source>
        <dbReference type="Pfam" id="PF09851"/>
    </source>
</evidence>
<evidence type="ECO:0000313" key="2">
    <source>
        <dbReference type="EMBL" id="XDV00394.1"/>
    </source>
</evidence>